<keyword evidence="12" id="KW-1185">Reference proteome</keyword>
<dbReference type="Proteomes" id="UP001330812">
    <property type="component" value="Chromosome"/>
</dbReference>
<evidence type="ECO:0000256" key="5">
    <source>
        <dbReference type="ARBA" id="ARBA00022970"/>
    </source>
</evidence>
<feature type="transmembrane region" description="Helical" evidence="10">
    <location>
        <begin position="85"/>
        <end position="108"/>
    </location>
</feature>
<evidence type="ECO:0000256" key="2">
    <source>
        <dbReference type="ARBA" id="ARBA00022448"/>
    </source>
</evidence>
<feature type="region of interest" description="Disordered" evidence="9">
    <location>
        <begin position="1"/>
        <end position="22"/>
    </location>
</feature>
<keyword evidence="3" id="KW-1003">Cell membrane</keyword>
<sequence>MTGPTKTGEVVPSKDGTALRGGSRATSRLGLRHSTPLIVTGALLVVLFIAALLRSGSMGITGQALLTGIISGGVYSLLAMGLTLVFGVLDIVNFAHGAFLAVGLYITYEVAHQAGLNPYIALPVAILGLFVLGVLIQLLLLNRTMGGTLERQLLITLGLSLLISNVLLLVFGGDPLSANLKSDPGVHVFGAVANLSRVIALGGALVLAVLVFLLLERTSFGRAIRAVAASRQGAGLVGIDVRLVYAVTFGLGTACAGAAGMLIAPFTTITPTAGDQFNILAFVVVVMGGLGNVMGAVISGLIVGLVEQLGGVAIAGQSPLLGVFILFLLILLIRPQGIFGAASS</sequence>
<evidence type="ECO:0000256" key="6">
    <source>
        <dbReference type="ARBA" id="ARBA00022989"/>
    </source>
</evidence>
<feature type="transmembrane region" description="Helical" evidence="10">
    <location>
        <begin position="243"/>
        <end position="267"/>
    </location>
</feature>
<evidence type="ECO:0000256" key="3">
    <source>
        <dbReference type="ARBA" id="ARBA00022475"/>
    </source>
</evidence>
<feature type="transmembrane region" description="Helical" evidence="10">
    <location>
        <begin position="153"/>
        <end position="171"/>
    </location>
</feature>
<dbReference type="InterPro" id="IPR052157">
    <property type="entry name" value="BCAA_transport_permease"/>
</dbReference>
<comment type="subcellular location">
    <subcellularLocation>
        <location evidence="1">Cell membrane</location>
        <topology evidence="1">Multi-pass membrane protein</topology>
    </subcellularLocation>
</comment>
<dbReference type="CDD" id="cd06582">
    <property type="entry name" value="TM_PBP1_LivH_like"/>
    <property type="match status" value="1"/>
</dbReference>
<dbReference type="Pfam" id="PF02653">
    <property type="entry name" value="BPD_transp_2"/>
    <property type="match status" value="1"/>
</dbReference>
<evidence type="ECO:0000256" key="7">
    <source>
        <dbReference type="ARBA" id="ARBA00023136"/>
    </source>
</evidence>
<evidence type="ECO:0000256" key="4">
    <source>
        <dbReference type="ARBA" id="ARBA00022692"/>
    </source>
</evidence>
<feature type="transmembrane region" description="Helical" evidence="10">
    <location>
        <begin position="279"/>
        <end position="305"/>
    </location>
</feature>
<feature type="transmembrane region" description="Helical" evidence="10">
    <location>
        <begin position="34"/>
        <end position="53"/>
    </location>
</feature>
<protein>
    <submittedName>
        <fullName evidence="11">Branched-chain amino acid ABC transporter permease</fullName>
    </submittedName>
</protein>
<dbReference type="EMBL" id="CP142149">
    <property type="protein sequence ID" value="WSE33867.1"/>
    <property type="molecule type" value="Genomic_DNA"/>
</dbReference>
<proteinExistence type="inferred from homology"/>
<keyword evidence="6 10" id="KW-1133">Transmembrane helix</keyword>
<feature type="transmembrane region" description="Helical" evidence="10">
    <location>
        <begin position="191"/>
        <end position="215"/>
    </location>
</feature>
<gene>
    <name evidence="11" type="ORF">VSH64_17440</name>
</gene>
<evidence type="ECO:0000256" key="9">
    <source>
        <dbReference type="SAM" id="MobiDB-lite"/>
    </source>
</evidence>
<keyword evidence="5" id="KW-0029">Amino-acid transport</keyword>
<evidence type="ECO:0000256" key="10">
    <source>
        <dbReference type="SAM" id="Phobius"/>
    </source>
</evidence>
<dbReference type="PANTHER" id="PTHR11795:SF445">
    <property type="entry name" value="AMINO ACID ABC TRANSPORTER PERMEASE PROTEIN"/>
    <property type="match status" value="1"/>
</dbReference>
<evidence type="ECO:0000256" key="1">
    <source>
        <dbReference type="ARBA" id="ARBA00004651"/>
    </source>
</evidence>
<accession>A0ABZ1IHK5</accession>
<name>A0ABZ1IHK5_9PSEU</name>
<keyword evidence="2" id="KW-0813">Transport</keyword>
<keyword evidence="4 10" id="KW-0812">Transmembrane</keyword>
<feature type="transmembrane region" description="Helical" evidence="10">
    <location>
        <begin position="120"/>
        <end position="141"/>
    </location>
</feature>
<evidence type="ECO:0000256" key="8">
    <source>
        <dbReference type="ARBA" id="ARBA00037998"/>
    </source>
</evidence>
<keyword evidence="7 10" id="KW-0472">Membrane</keyword>
<evidence type="ECO:0000313" key="11">
    <source>
        <dbReference type="EMBL" id="WSE33867.1"/>
    </source>
</evidence>
<dbReference type="PANTHER" id="PTHR11795">
    <property type="entry name" value="BRANCHED-CHAIN AMINO ACID TRANSPORT SYSTEM PERMEASE PROTEIN LIVH"/>
    <property type="match status" value="1"/>
</dbReference>
<dbReference type="RefSeq" id="WP_326836668.1">
    <property type="nucleotide sequence ID" value="NZ_CP142149.1"/>
</dbReference>
<feature type="transmembrane region" description="Helical" evidence="10">
    <location>
        <begin position="312"/>
        <end position="333"/>
    </location>
</feature>
<evidence type="ECO:0000313" key="12">
    <source>
        <dbReference type="Proteomes" id="UP001330812"/>
    </source>
</evidence>
<dbReference type="InterPro" id="IPR001851">
    <property type="entry name" value="ABC_transp_permease"/>
</dbReference>
<feature type="transmembrane region" description="Helical" evidence="10">
    <location>
        <begin position="59"/>
        <end position="78"/>
    </location>
</feature>
<comment type="similarity">
    <text evidence="8">Belongs to the binding-protein-dependent transport system permease family. LivHM subfamily.</text>
</comment>
<organism evidence="11 12">
    <name type="scientific">Amycolatopsis rhabdoformis</name>
    <dbReference type="NCBI Taxonomy" id="1448059"/>
    <lineage>
        <taxon>Bacteria</taxon>
        <taxon>Bacillati</taxon>
        <taxon>Actinomycetota</taxon>
        <taxon>Actinomycetes</taxon>
        <taxon>Pseudonocardiales</taxon>
        <taxon>Pseudonocardiaceae</taxon>
        <taxon>Amycolatopsis</taxon>
    </lineage>
</organism>
<reference evidence="11 12" key="1">
    <citation type="journal article" date="2015" name="Int. J. Syst. Evol. Microbiol.">
        <title>Amycolatopsis rhabdoformis sp. nov., an actinomycete isolated from a tropical forest soil.</title>
        <authorList>
            <person name="Souza W.R."/>
            <person name="Silva R.E."/>
            <person name="Goodfellow M."/>
            <person name="Busarakam K."/>
            <person name="Figueiro F.S."/>
            <person name="Ferreira D."/>
            <person name="Rodrigues-Filho E."/>
            <person name="Moraes L.A.B."/>
            <person name="Zucchi T.D."/>
        </authorList>
    </citation>
    <scope>NUCLEOTIDE SEQUENCE [LARGE SCALE GENOMIC DNA]</scope>
    <source>
        <strain evidence="11 12">NCIMB 14900</strain>
    </source>
</reference>